<evidence type="ECO:0000313" key="3">
    <source>
        <dbReference type="EMBL" id="MDS3860444.1"/>
    </source>
</evidence>
<comment type="caution">
    <text evidence="3">The sequence shown here is derived from an EMBL/GenBank/DDBJ whole genome shotgun (WGS) entry which is preliminary data.</text>
</comment>
<keyword evidence="1" id="KW-1133">Transmembrane helix</keyword>
<dbReference type="PANTHER" id="PTHR34351:SF1">
    <property type="entry name" value="SLR1927 PROTEIN"/>
    <property type="match status" value="1"/>
</dbReference>
<evidence type="ECO:0000259" key="2">
    <source>
        <dbReference type="Pfam" id="PF01882"/>
    </source>
</evidence>
<feature type="transmembrane region" description="Helical" evidence="1">
    <location>
        <begin position="12"/>
        <end position="35"/>
    </location>
</feature>
<keyword evidence="4" id="KW-1185">Reference proteome</keyword>
<dbReference type="PANTHER" id="PTHR34351">
    <property type="entry name" value="SLR1927 PROTEIN-RELATED"/>
    <property type="match status" value="1"/>
</dbReference>
<name>A0AAE4JXZ6_9CYAN</name>
<reference evidence="4" key="1">
    <citation type="submission" date="2023-07" db="EMBL/GenBank/DDBJ databases">
        <authorList>
            <person name="Luz R."/>
            <person name="Cordeiro R."/>
            <person name="Fonseca A."/>
            <person name="Goncalves V."/>
        </authorList>
    </citation>
    <scope>NUCLEOTIDE SEQUENCE [LARGE SCALE GENOMIC DNA]</scope>
    <source>
        <strain evidence="4">BACA0444</strain>
    </source>
</reference>
<dbReference type="Pfam" id="PF01882">
    <property type="entry name" value="DUF58"/>
    <property type="match status" value="1"/>
</dbReference>
<dbReference type="AlphaFoldDB" id="A0AAE4JXZ6"/>
<keyword evidence="1" id="KW-0812">Transmembrane</keyword>
<dbReference type="InterPro" id="IPR002881">
    <property type="entry name" value="DUF58"/>
</dbReference>
<protein>
    <submittedName>
        <fullName evidence="3">DUF58 domain-containing protein</fullName>
    </submittedName>
</protein>
<feature type="transmembrane region" description="Helical" evidence="1">
    <location>
        <begin position="41"/>
        <end position="61"/>
    </location>
</feature>
<evidence type="ECO:0000313" key="4">
    <source>
        <dbReference type="Proteomes" id="UP001268256"/>
    </source>
</evidence>
<proteinExistence type="predicted"/>
<dbReference type="RefSeq" id="WP_322877719.1">
    <property type="nucleotide sequence ID" value="NZ_JAVMIP010000004.1"/>
</dbReference>
<evidence type="ECO:0000256" key="1">
    <source>
        <dbReference type="SAM" id="Phobius"/>
    </source>
</evidence>
<dbReference type="EMBL" id="JAVMIP010000004">
    <property type="protein sequence ID" value="MDS3860444.1"/>
    <property type="molecule type" value="Genomic_DNA"/>
</dbReference>
<gene>
    <name evidence="3" type="ORF">RIF25_06435</name>
</gene>
<organism evidence="3 4">
    <name type="scientific">Pseudocalidococcus azoricus BACA0444</name>
    <dbReference type="NCBI Taxonomy" id="2918990"/>
    <lineage>
        <taxon>Bacteria</taxon>
        <taxon>Bacillati</taxon>
        <taxon>Cyanobacteriota</taxon>
        <taxon>Cyanophyceae</taxon>
        <taxon>Acaryochloridales</taxon>
        <taxon>Thermosynechococcaceae</taxon>
        <taxon>Pseudocalidococcus</taxon>
        <taxon>Pseudocalidococcus azoricus</taxon>
    </lineage>
</organism>
<feature type="domain" description="DUF58" evidence="2">
    <location>
        <begin position="215"/>
        <end position="286"/>
    </location>
</feature>
<accession>A0AAE4JXZ6</accession>
<sequence length="395" mass="44112">MIQRLNRWLERQWVTPAFGALLLGGLALFFFGAAVNSMSGWLYVMTGIIVALLLVGALTPARMIRGLVMTRLPIRPVSVGDVLTLELELSNPSQTPRALITLKDHLPPGLAQQAPPPHVIADLPTQTQNRYVRKIIPTRRGIYHWEKVTLRTAAPLGLFWCQRAWSVPATAVVYPIVLPLQACPLLDQLGQETSQRWVDRQYQRQLATEGLTRSLRPYRWGDALRLVHWRTSARYGELRVRELDALSGGMAVMVSLDVSGAWLPDEFEQAVMAAAAIYFYARKQNIPVELSLGDVEHLINETAILRALAAIQPQPQRPQSPPPIQTPILWLTTNPTSLSQLSPSSSWLLWPGPHQVEGINNLPMNQLTPGRLINPGLPLQPQLERQLDNAWVSSL</sequence>
<dbReference type="Proteomes" id="UP001268256">
    <property type="component" value="Unassembled WGS sequence"/>
</dbReference>
<keyword evidence="1" id="KW-0472">Membrane</keyword>